<dbReference type="EMBL" id="JACGCM010002589">
    <property type="protein sequence ID" value="KAF6138408.1"/>
    <property type="molecule type" value="Genomic_DNA"/>
</dbReference>
<dbReference type="AlphaFoldDB" id="A0A7J7L792"/>
<gene>
    <name evidence="1" type="ORF">GIB67_042104</name>
</gene>
<keyword evidence="2" id="KW-1185">Reference proteome</keyword>
<reference evidence="1 2" key="1">
    <citation type="journal article" date="2020" name="IScience">
        <title>Genome Sequencing of the Endangered Kingdonia uniflora (Circaeasteraceae, Ranunculales) Reveals Potential Mechanisms of Evolutionary Specialization.</title>
        <authorList>
            <person name="Sun Y."/>
            <person name="Deng T."/>
            <person name="Zhang A."/>
            <person name="Moore M.J."/>
            <person name="Landis J.B."/>
            <person name="Lin N."/>
            <person name="Zhang H."/>
            <person name="Zhang X."/>
            <person name="Huang J."/>
            <person name="Zhang X."/>
            <person name="Sun H."/>
            <person name="Wang H."/>
        </authorList>
    </citation>
    <scope>NUCLEOTIDE SEQUENCE [LARGE SCALE GENOMIC DNA]</scope>
    <source>
        <strain evidence="1">TB1705</strain>
        <tissue evidence="1">Leaf</tissue>
    </source>
</reference>
<comment type="caution">
    <text evidence="1">The sequence shown here is derived from an EMBL/GenBank/DDBJ whole genome shotgun (WGS) entry which is preliminary data.</text>
</comment>
<dbReference type="Proteomes" id="UP000541444">
    <property type="component" value="Unassembled WGS sequence"/>
</dbReference>
<name>A0A7J7L792_9MAGN</name>
<organism evidence="1 2">
    <name type="scientific">Kingdonia uniflora</name>
    <dbReference type="NCBI Taxonomy" id="39325"/>
    <lineage>
        <taxon>Eukaryota</taxon>
        <taxon>Viridiplantae</taxon>
        <taxon>Streptophyta</taxon>
        <taxon>Embryophyta</taxon>
        <taxon>Tracheophyta</taxon>
        <taxon>Spermatophyta</taxon>
        <taxon>Magnoliopsida</taxon>
        <taxon>Ranunculales</taxon>
        <taxon>Circaeasteraceae</taxon>
        <taxon>Kingdonia</taxon>
    </lineage>
</organism>
<protein>
    <submittedName>
        <fullName evidence="1">Uncharacterized protein</fullName>
    </submittedName>
</protein>
<sequence>MVLTWSLNHHPWLKCFHAQRIALQHLQRNQLLISNFPSFVYTDHLRDEPPRNSTYIFHGQIPLSLSLCI</sequence>
<evidence type="ECO:0000313" key="1">
    <source>
        <dbReference type="EMBL" id="KAF6138408.1"/>
    </source>
</evidence>
<accession>A0A7J7L792</accession>
<evidence type="ECO:0000313" key="2">
    <source>
        <dbReference type="Proteomes" id="UP000541444"/>
    </source>
</evidence>
<proteinExistence type="predicted"/>